<reference evidence="1" key="1">
    <citation type="journal article" date="2018" name="Environ. Microbiol.">
        <title>Sporulation capability and amylosome conservation among diverse human colonic and rumen isolates of the keystone starch-degrader Ruminococcus bromii.</title>
        <authorList>
            <person name="Mukhopadhya I."/>
            <person name="Morais S."/>
            <person name="Laverde-Gomez J."/>
            <person name="Sheridan P.O."/>
            <person name="Walker A.W."/>
            <person name="Kelly W."/>
            <person name="Klieve A.V."/>
            <person name="Ouwerkerk D."/>
            <person name="Duncan S.H."/>
            <person name="Louis P."/>
            <person name="Koropatkin N."/>
            <person name="Cockburn D."/>
            <person name="Kibler R."/>
            <person name="Cooper P.J."/>
            <person name="Sandoval C."/>
            <person name="Crost E."/>
            <person name="Juge N."/>
            <person name="Bayer E.A."/>
            <person name="Flint H.J."/>
        </authorList>
    </citation>
    <scope>NUCLEOTIDE SEQUENCE [LARGE SCALE GENOMIC DNA]</scope>
    <source>
        <strain evidence="1">ATCC 27255</strain>
    </source>
</reference>
<name>A0A2N0UZM5_9FIRM</name>
<evidence type="ECO:0000313" key="2">
    <source>
        <dbReference type="Proteomes" id="UP000233425"/>
    </source>
</evidence>
<proteinExistence type="predicted"/>
<keyword evidence="2" id="KW-1185">Reference proteome</keyword>
<gene>
    <name evidence="1" type="ORF">RBATCC27255_00392</name>
</gene>
<dbReference type="RefSeq" id="WP_101028502.1">
    <property type="nucleotide sequence ID" value="NZ_CABMMZ010000026.1"/>
</dbReference>
<sequence>MTENNKIDFETIDYSKVNPKKLNGNKRIVKSYLIYFAFDVVLTVAIFLLTLFKLIDSSDNTVNTVIFILSGILCLCLYANNYYKSKDWRFYESLRSDTLTKLIALFFVINGVLLLLTFNLAGVHISIVASWGGASLSILINNIVAYLDDLNKMYTTSKYDTAIKFLKFWSVFILFAMFAYGYSSIGRYEYMTFR</sequence>
<dbReference type="EMBL" id="NNSR01000026">
    <property type="protein sequence ID" value="PKD32443.1"/>
    <property type="molecule type" value="Genomic_DNA"/>
</dbReference>
<protein>
    <submittedName>
        <fullName evidence="1">Uncharacterized protein</fullName>
    </submittedName>
</protein>
<dbReference type="Proteomes" id="UP000233425">
    <property type="component" value="Unassembled WGS sequence"/>
</dbReference>
<accession>A0A2N0UZM5</accession>
<comment type="caution">
    <text evidence="1">The sequence shown here is derived from an EMBL/GenBank/DDBJ whole genome shotgun (WGS) entry which is preliminary data.</text>
</comment>
<organism evidence="1 2">
    <name type="scientific">Ruminococcus bromii</name>
    <dbReference type="NCBI Taxonomy" id="40518"/>
    <lineage>
        <taxon>Bacteria</taxon>
        <taxon>Bacillati</taxon>
        <taxon>Bacillota</taxon>
        <taxon>Clostridia</taxon>
        <taxon>Eubacteriales</taxon>
        <taxon>Oscillospiraceae</taxon>
        <taxon>Ruminococcus</taxon>
    </lineage>
</organism>
<evidence type="ECO:0000313" key="1">
    <source>
        <dbReference type="EMBL" id="PKD32443.1"/>
    </source>
</evidence>
<dbReference type="AlphaFoldDB" id="A0A2N0UZM5"/>